<feature type="region of interest" description="Disordered" evidence="1">
    <location>
        <begin position="196"/>
        <end position="218"/>
    </location>
</feature>
<dbReference type="SUPFAM" id="SSF52540">
    <property type="entry name" value="P-loop containing nucleoside triphosphate hydrolases"/>
    <property type="match status" value="1"/>
</dbReference>
<protein>
    <recommendedName>
        <fullName evidence="3">Sulphotransferase Stf0 domain-containing protein</fullName>
    </recommendedName>
</protein>
<dbReference type="AlphaFoldDB" id="A0A3S7UVF0"/>
<feature type="compositionally biased region" description="Basic and acidic residues" evidence="1">
    <location>
        <begin position="196"/>
        <end position="211"/>
    </location>
</feature>
<dbReference type="EMBL" id="MH908882">
    <property type="protein sequence ID" value="AYM52719.1"/>
    <property type="molecule type" value="Genomic_DNA"/>
</dbReference>
<dbReference type="InterPro" id="IPR027417">
    <property type="entry name" value="P-loop_NTPase"/>
</dbReference>
<evidence type="ECO:0000256" key="1">
    <source>
        <dbReference type="SAM" id="MobiDB-lite"/>
    </source>
</evidence>
<evidence type="ECO:0008006" key="3">
    <source>
        <dbReference type="Google" id="ProtNLM"/>
    </source>
</evidence>
<sequence length="290" mass="32536">MLIVTGTPRSGTSMWMQILVGAGFEAIGEPFPGDWRALLTDANPDGFWESQLLGGIYYRTNPHPISGAFLFPEQTVFHAVKVMIPGLIRSDIAYLDRVVATVREWRQFCASRERLRELTRERLGLEPHDELFRQQLPPALEWWSDNFSLLRDIATRRYAAHVCSYQSLLEDPEQAIAEVLRWLGRGDLQKAIAAVRPERQTQHQGARKDGPDAGTGDLEPEFAEVFDELYDHIHRGTSLSAAFLGKLNQTDLALRPRLLAHETQARIAAARSMLSGVAEAEEPLEEPPAG</sequence>
<organism evidence="2">
    <name type="scientific">Pseudenhygromyxa salsuginis</name>
    <dbReference type="NCBI Taxonomy" id="442868"/>
    <lineage>
        <taxon>Bacteria</taxon>
        <taxon>Pseudomonadati</taxon>
        <taxon>Myxococcota</taxon>
        <taxon>Polyangia</taxon>
        <taxon>Nannocystales</taxon>
        <taxon>Nannocystaceae</taxon>
        <taxon>Pseudenhygromyxa</taxon>
    </lineage>
</organism>
<accession>A0A3S7UVF0</accession>
<name>A0A3S7UVF0_9BACT</name>
<proteinExistence type="predicted"/>
<reference evidence="2" key="1">
    <citation type="journal article" date="2018" name="J. Ind. Microbiol. Biotechnol.">
        <title>Genome mining reveals uncommon alkylpyrones as type III PKS products from myxobacteria.</title>
        <authorList>
            <person name="Hug J.J."/>
            <person name="Panter F."/>
            <person name="Krug D."/>
            <person name="Muller R."/>
        </authorList>
    </citation>
    <scope>NUCLEOTIDE SEQUENCE</scope>
    <source>
        <strain evidence="2">MNa10638</strain>
    </source>
</reference>
<dbReference type="Gene3D" id="3.40.50.300">
    <property type="entry name" value="P-loop containing nucleotide triphosphate hydrolases"/>
    <property type="match status" value="1"/>
</dbReference>
<evidence type="ECO:0000313" key="2">
    <source>
        <dbReference type="EMBL" id="AYM52719.1"/>
    </source>
</evidence>